<evidence type="ECO:0000313" key="14">
    <source>
        <dbReference type="EMBL" id="MEJ8570863.1"/>
    </source>
</evidence>
<evidence type="ECO:0000256" key="4">
    <source>
        <dbReference type="ARBA" id="ARBA00022617"/>
    </source>
</evidence>
<dbReference type="RefSeq" id="WP_340328560.1">
    <property type="nucleotide sequence ID" value="NZ_JAZHOF010000002.1"/>
</dbReference>
<dbReference type="PANTHER" id="PTHR11961">
    <property type="entry name" value="CYTOCHROME C"/>
    <property type="match status" value="1"/>
</dbReference>
<dbReference type="AlphaFoldDB" id="A0AAW9RKR8"/>
<comment type="caution">
    <text evidence="14">The sequence shown here is derived from an EMBL/GenBank/DDBJ whole genome shotgun (WGS) entry which is preliminary data.</text>
</comment>
<dbReference type="FunFam" id="1.10.760.10:FF:000026">
    <property type="entry name" value="Cytochrome C, membrane-bound"/>
    <property type="match status" value="1"/>
</dbReference>
<keyword evidence="10" id="KW-0472">Membrane</keyword>
<dbReference type="GO" id="GO:0046872">
    <property type="term" value="F:metal ion binding"/>
    <property type="evidence" value="ECO:0007669"/>
    <property type="project" value="UniProtKB-KW"/>
</dbReference>
<proteinExistence type="predicted"/>
<dbReference type="Pfam" id="PF00034">
    <property type="entry name" value="Cytochrom_C"/>
    <property type="match status" value="1"/>
</dbReference>
<keyword evidence="9 11" id="KW-0408">Iron</keyword>
<keyword evidence="5" id="KW-0812">Transmembrane</keyword>
<organism evidence="14 15">
    <name type="scientific">Microbaculum marinum</name>
    <dbReference type="NCBI Taxonomy" id="1764581"/>
    <lineage>
        <taxon>Bacteria</taxon>
        <taxon>Pseudomonadati</taxon>
        <taxon>Pseudomonadota</taxon>
        <taxon>Alphaproteobacteria</taxon>
        <taxon>Hyphomicrobiales</taxon>
        <taxon>Tepidamorphaceae</taxon>
        <taxon>Microbaculum</taxon>
    </lineage>
</organism>
<evidence type="ECO:0000256" key="6">
    <source>
        <dbReference type="ARBA" id="ARBA00022723"/>
    </source>
</evidence>
<keyword evidence="15" id="KW-1185">Reference proteome</keyword>
<accession>A0AAW9RKR8</accession>
<dbReference type="EMBL" id="JAZHOF010000002">
    <property type="protein sequence ID" value="MEJ8570863.1"/>
    <property type="molecule type" value="Genomic_DNA"/>
</dbReference>
<keyword evidence="3" id="KW-1003">Cell membrane</keyword>
<feature type="domain" description="Cytochrome c" evidence="13">
    <location>
        <begin position="71"/>
        <end position="175"/>
    </location>
</feature>
<keyword evidence="2" id="KW-0813">Transport</keyword>
<evidence type="ECO:0000256" key="7">
    <source>
        <dbReference type="ARBA" id="ARBA00022982"/>
    </source>
</evidence>
<dbReference type="InterPro" id="IPR009056">
    <property type="entry name" value="Cyt_c-like_dom"/>
</dbReference>
<evidence type="ECO:0000256" key="2">
    <source>
        <dbReference type="ARBA" id="ARBA00022448"/>
    </source>
</evidence>
<dbReference type="PROSITE" id="PS51007">
    <property type="entry name" value="CYTC"/>
    <property type="match status" value="1"/>
</dbReference>
<dbReference type="GO" id="GO:0005886">
    <property type="term" value="C:plasma membrane"/>
    <property type="evidence" value="ECO:0007669"/>
    <property type="project" value="UniProtKB-SubCell"/>
</dbReference>
<feature type="region of interest" description="Disordered" evidence="12">
    <location>
        <begin position="175"/>
        <end position="210"/>
    </location>
</feature>
<dbReference type="InterPro" id="IPR002327">
    <property type="entry name" value="Cyt_c_1A/1B"/>
</dbReference>
<evidence type="ECO:0000259" key="13">
    <source>
        <dbReference type="PROSITE" id="PS51007"/>
    </source>
</evidence>
<evidence type="ECO:0000256" key="10">
    <source>
        <dbReference type="ARBA" id="ARBA00023136"/>
    </source>
</evidence>
<evidence type="ECO:0000256" key="3">
    <source>
        <dbReference type="ARBA" id="ARBA00022475"/>
    </source>
</evidence>
<keyword evidence="7" id="KW-0249">Electron transport</keyword>
<evidence type="ECO:0000313" key="15">
    <source>
        <dbReference type="Proteomes" id="UP001378188"/>
    </source>
</evidence>
<dbReference type="GO" id="GO:0009055">
    <property type="term" value="F:electron transfer activity"/>
    <property type="evidence" value="ECO:0007669"/>
    <property type="project" value="InterPro"/>
</dbReference>
<dbReference type="GO" id="GO:0020037">
    <property type="term" value="F:heme binding"/>
    <property type="evidence" value="ECO:0007669"/>
    <property type="project" value="InterPro"/>
</dbReference>
<comment type="subcellular location">
    <subcellularLocation>
        <location evidence="1">Cell membrane</location>
        <topology evidence="1">Single-pass membrane protein</topology>
    </subcellularLocation>
</comment>
<keyword evidence="8" id="KW-1133">Transmembrane helix</keyword>
<dbReference type="Proteomes" id="UP001378188">
    <property type="component" value="Unassembled WGS sequence"/>
</dbReference>
<dbReference type="Gene3D" id="1.10.760.10">
    <property type="entry name" value="Cytochrome c-like domain"/>
    <property type="match status" value="1"/>
</dbReference>
<dbReference type="InterPro" id="IPR036909">
    <property type="entry name" value="Cyt_c-like_dom_sf"/>
</dbReference>
<dbReference type="SUPFAM" id="SSF46626">
    <property type="entry name" value="Cytochrome c"/>
    <property type="match status" value="1"/>
</dbReference>
<evidence type="ECO:0000256" key="8">
    <source>
        <dbReference type="ARBA" id="ARBA00022989"/>
    </source>
</evidence>
<evidence type="ECO:0000256" key="12">
    <source>
        <dbReference type="SAM" id="MobiDB-lite"/>
    </source>
</evidence>
<feature type="compositionally biased region" description="Low complexity" evidence="12">
    <location>
        <begin position="199"/>
        <end position="210"/>
    </location>
</feature>
<gene>
    <name evidence="14" type="ORF">V3328_05235</name>
</gene>
<dbReference type="PRINTS" id="PR00604">
    <property type="entry name" value="CYTCHRMECIAB"/>
</dbReference>
<evidence type="ECO:0000256" key="1">
    <source>
        <dbReference type="ARBA" id="ARBA00004162"/>
    </source>
</evidence>
<reference evidence="14 15" key="1">
    <citation type="submission" date="2024-02" db="EMBL/GenBank/DDBJ databases">
        <title>Genome analysis and characterization of Microbaculum marinisediminis sp. nov., isolated from marine sediment.</title>
        <authorList>
            <person name="Du Z.-J."/>
            <person name="Ye Y.-Q."/>
            <person name="Zhang Z.-R."/>
            <person name="Yuan S.-M."/>
            <person name="Zhang X.-Y."/>
        </authorList>
    </citation>
    <scope>NUCLEOTIDE SEQUENCE [LARGE SCALE GENOMIC DNA]</scope>
    <source>
        <strain evidence="14 15">SDUM1044001</strain>
    </source>
</reference>
<evidence type="ECO:0000256" key="9">
    <source>
        <dbReference type="ARBA" id="ARBA00023004"/>
    </source>
</evidence>
<name>A0AAW9RKR8_9HYPH</name>
<evidence type="ECO:0000256" key="11">
    <source>
        <dbReference type="PROSITE-ProRule" id="PRU00433"/>
    </source>
</evidence>
<sequence>MDSFEFNKFAGAILFTLLVTLGVGILAEELFTPHEPEQPGYEVAVAEEGAPGEAEAESEEVVDLPTLLASADITAGEAVTKKCQACHTFEEGGANKVGPHLWDVVGRTIASVPDFAYSDAMKEHVNAEGSDWTYENLSHFLANPKQFMPGTKMAFAGLRKPEERANLLAYLQTLSSDPQPFPTAEVVPPEQEGGEANDGGDANAEPQQTN</sequence>
<evidence type="ECO:0000256" key="5">
    <source>
        <dbReference type="ARBA" id="ARBA00022692"/>
    </source>
</evidence>
<keyword evidence="4 11" id="KW-0349">Heme</keyword>
<protein>
    <submittedName>
        <fullName evidence="14">Cytochrome c family protein</fullName>
    </submittedName>
</protein>
<keyword evidence="6 11" id="KW-0479">Metal-binding</keyword>